<protein>
    <submittedName>
        <fullName evidence="4">SH3 domain-containing protein</fullName>
    </submittedName>
</protein>
<evidence type="ECO:0000313" key="2">
    <source>
        <dbReference type="EMBL" id="VDO71260.1"/>
    </source>
</evidence>
<evidence type="ECO:0000256" key="1">
    <source>
        <dbReference type="SAM" id="MobiDB-lite"/>
    </source>
</evidence>
<evidence type="ECO:0000313" key="4">
    <source>
        <dbReference type="WBParaSite" id="SCUD_0000197201-mRNA-1"/>
    </source>
</evidence>
<dbReference type="STRING" id="6186.A0A183JH00"/>
<gene>
    <name evidence="2" type="ORF">SCUD_LOCUS1973</name>
</gene>
<reference evidence="2 3" key="2">
    <citation type="submission" date="2018-11" db="EMBL/GenBank/DDBJ databases">
        <authorList>
            <consortium name="Pathogen Informatics"/>
        </authorList>
    </citation>
    <scope>NUCLEOTIDE SEQUENCE [LARGE SCALE GENOMIC DNA]</scope>
    <source>
        <strain evidence="2">Dakar</strain>
        <strain evidence="3">Dakar, Senegal</strain>
    </source>
</reference>
<keyword evidence="3" id="KW-1185">Reference proteome</keyword>
<dbReference type="AlphaFoldDB" id="A0A183JH00"/>
<organism evidence="4">
    <name type="scientific">Schistosoma curassoni</name>
    <dbReference type="NCBI Taxonomy" id="6186"/>
    <lineage>
        <taxon>Eukaryota</taxon>
        <taxon>Metazoa</taxon>
        <taxon>Spiralia</taxon>
        <taxon>Lophotrochozoa</taxon>
        <taxon>Platyhelminthes</taxon>
        <taxon>Trematoda</taxon>
        <taxon>Digenea</taxon>
        <taxon>Strigeidida</taxon>
        <taxon>Schistosomatoidea</taxon>
        <taxon>Schistosomatidae</taxon>
        <taxon>Schistosoma</taxon>
    </lineage>
</organism>
<proteinExistence type="predicted"/>
<feature type="compositionally biased region" description="Polar residues" evidence="1">
    <location>
        <begin position="114"/>
        <end position="131"/>
    </location>
</feature>
<accession>A0A183JH00</accession>
<feature type="region of interest" description="Disordered" evidence="1">
    <location>
        <begin position="113"/>
        <end position="132"/>
    </location>
</feature>
<dbReference type="Proteomes" id="UP000279833">
    <property type="component" value="Unassembled WGS sequence"/>
</dbReference>
<sequence length="229" mass="26188">MAGDRGYSGGDFAGNNFEEYDDEEYCDRADDDDDDEEEDDDEDDYKEENARQETEEQARMLLEKAKVKDFLHIKEKFNNEWWIGRLVKEGCDVGFIPSPAKLEAMQNFGARGMSKSSTGNFDNSRTGNSRPSTPPGILGLLLFRTISMENNCKMLVLLARLSIKKHWTTGETALQRFNTAFLRHTDKLNTFKRVLNNRFQVLQGLLEEEGTNMEDNWKGIKTTLTSACQ</sequence>
<reference evidence="4" key="1">
    <citation type="submission" date="2016-06" db="UniProtKB">
        <authorList>
            <consortium name="WormBaseParasite"/>
        </authorList>
    </citation>
    <scope>IDENTIFICATION</scope>
</reference>
<feature type="compositionally biased region" description="Acidic residues" evidence="1">
    <location>
        <begin position="18"/>
        <end position="46"/>
    </location>
</feature>
<dbReference type="SUPFAM" id="SSF50044">
    <property type="entry name" value="SH3-domain"/>
    <property type="match status" value="1"/>
</dbReference>
<dbReference type="PANTHER" id="PTHR11824">
    <property type="entry name" value="VOLTAGE-DEPENDENT CALCIUM CHANNEL BETA SUBUNIT"/>
    <property type="match status" value="1"/>
</dbReference>
<dbReference type="EMBL" id="UZAK01001749">
    <property type="protein sequence ID" value="VDO71260.1"/>
    <property type="molecule type" value="Genomic_DNA"/>
</dbReference>
<name>A0A183JH00_9TREM</name>
<dbReference type="Gene3D" id="2.30.30.40">
    <property type="entry name" value="SH3 Domains"/>
    <property type="match status" value="1"/>
</dbReference>
<evidence type="ECO:0000313" key="3">
    <source>
        <dbReference type="Proteomes" id="UP000279833"/>
    </source>
</evidence>
<feature type="compositionally biased region" description="Gly residues" evidence="1">
    <location>
        <begin position="1"/>
        <end position="12"/>
    </location>
</feature>
<feature type="region of interest" description="Disordered" evidence="1">
    <location>
        <begin position="1"/>
        <end position="55"/>
    </location>
</feature>
<dbReference type="WBParaSite" id="SCUD_0000197201-mRNA-1">
    <property type="protein sequence ID" value="SCUD_0000197201-mRNA-1"/>
    <property type="gene ID" value="SCUD_0000197201"/>
</dbReference>
<dbReference type="InterPro" id="IPR036028">
    <property type="entry name" value="SH3-like_dom_sf"/>
</dbReference>